<dbReference type="InterPro" id="IPR022689">
    <property type="entry name" value="Iron_dep_repressor"/>
</dbReference>
<comment type="subunit">
    <text evidence="3">Homodimer.</text>
</comment>
<organism evidence="13">
    <name type="scientific">bioreactor metagenome</name>
    <dbReference type="NCBI Taxonomy" id="1076179"/>
    <lineage>
        <taxon>unclassified sequences</taxon>
        <taxon>metagenomes</taxon>
        <taxon>ecological metagenomes</taxon>
    </lineage>
</organism>
<dbReference type="Pfam" id="PF01325">
    <property type="entry name" value="Fe_dep_repress"/>
    <property type="match status" value="1"/>
</dbReference>
<dbReference type="InterPro" id="IPR050536">
    <property type="entry name" value="DtxR_MntR_Metal-Reg"/>
</dbReference>
<accession>A0A645EE44</accession>
<comment type="similarity">
    <text evidence="2">Belongs to the DtxR/MntR family.</text>
</comment>
<dbReference type="GO" id="GO:0005737">
    <property type="term" value="C:cytoplasm"/>
    <property type="evidence" value="ECO:0007669"/>
    <property type="project" value="UniProtKB-SubCell"/>
</dbReference>
<proteinExistence type="inferred from homology"/>
<dbReference type="Gene3D" id="1.10.60.10">
    <property type="entry name" value="Iron dependent repressor, metal binding and dimerisation domain"/>
    <property type="match status" value="1"/>
</dbReference>
<dbReference type="GO" id="GO:0003700">
    <property type="term" value="F:DNA-binding transcription factor activity"/>
    <property type="evidence" value="ECO:0007669"/>
    <property type="project" value="InterPro"/>
</dbReference>
<dbReference type="SUPFAM" id="SSF47979">
    <property type="entry name" value="Iron-dependent repressor protein, dimerization domain"/>
    <property type="match status" value="1"/>
</dbReference>
<keyword evidence="7" id="KW-0238">DNA-binding</keyword>
<evidence type="ECO:0000256" key="5">
    <source>
        <dbReference type="ARBA" id="ARBA00022491"/>
    </source>
</evidence>
<keyword evidence="8" id="KW-0010">Activator</keyword>
<evidence type="ECO:0000256" key="3">
    <source>
        <dbReference type="ARBA" id="ARBA00011738"/>
    </source>
</evidence>
<evidence type="ECO:0000256" key="7">
    <source>
        <dbReference type="ARBA" id="ARBA00023125"/>
    </source>
</evidence>
<evidence type="ECO:0000256" key="8">
    <source>
        <dbReference type="ARBA" id="ARBA00023159"/>
    </source>
</evidence>
<dbReference type="SMART" id="SM00529">
    <property type="entry name" value="HTH_DTXR"/>
    <property type="match status" value="1"/>
</dbReference>
<evidence type="ECO:0000256" key="9">
    <source>
        <dbReference type="ARBA" id="ARBA00023163"/>
    </source>
</evidence>
<sequence>MIMDEKEFYTVRGYQLLEQNRSLLTSAMEDYLEMIYRNSLQDSYLRINKLAELLNVKASSASKMVQKLGELGFLNYEKYGIVLLTESGKELGEFLLGRHRIIEDFLKFLECDNILVQTELIEHNINTHTLENIKILNDFFMSHQEIADKFKQYKNNDQS</sequence>
<dbReference type="Pfam" id="PF02742">
    <property type="entry name" value="Fe_dep_repr_C"/>
    <property type="match status" value="1"/>
</dbReference>
<evidence type="ECO:0000256" key="11">
    <source>
        <dbReference type="ARBA" id="ARBA00032593"/>
    </source>
</evidence>
<dbReference type="SUPFAM" id="SSF46785">
    <property type="entry name" value="Winged helix' DNA-binding domain"/>
    <property type="match status" value="1"/>
</dbReference>
<keyword evidence="9" id="KW-0804">Transcription</keyword>
<evidence type="ECO:0000256" key="10">
    <source>
        <dbReference type="ARBA" id="ARBA00023211"/>
    </source>
</evidence>
<dbReference type="GO" id="GO:0046983">
    <property type="term" value="F:protein dimerization activity"/>
    <property type="evidence" value="ECO:0007669"/>
    <property type="project" value="InterPro"/>
</dbReference>
<keyword evidence="5" id="KW-0678">Repressor</keyword>
<dbReference type="GO" id="GO:0046914">
    <property type="term" value="F:transition metal ion binding"/>
    <property type="evidence" value="ECO:0007669"/>
    <property type="project" value="InterPro"/>
</dbReference>
<keyword evidence="4" id="KW-0963">Cytoplasm</keyword>
<dbReference type="GO" id="GO:0003677">
    <property type="term" value="F:DNA binding"/>
    <property type="evidence" value="ECO:0007669"/>
    <property type="project" value="UniProtKB-KW"/>
</dbReference>
<feature type="domain" description="HTH dtxR-type" evidence="12">
    <location>
        <begin position="24"/>
        <end position="85"/>
    </location>
</feature>
<gene>
    <name evidence="13" type="primary">mntR_37</name>
    <name evidence="13" type="ORF">SDC9_147365</name>
</gene>
<evidence type="ECO:0000256" key="6">
    <source>
        <dbReference type="ARBA" id="ARBA00023015"/>
    </source>
</evidence>
<dbReference type="PANTHER" id="PTHR33238:SF11">
    <property type="entry name" value="TRANSCRIPTIONAL REGULATOR MNTR"/>
    <property type="match status" value="1"/>
</dbReference>
<dbReference type="InterPro" id="IPR001367">
    <property type="entry name" value="Fe_dep_repressor"/>
</dbReference>
<evidence type="ECO:0000256" key="1">
    <source>
        <dbReference type="ARBA" id="ARBA00004496"/>
    </source>
</evidence>
<dbReference type="EMBL" id="VSSQ01046209">
    <property type="protein sequence ID" value="MPN00171.1"/>
    <property type="molecule type" value="Genomic_DNA"/>
</dbReference>
<dbReference type="PROSITE" id="PS50944">
    <property type="entry name" value="HTH_DTXR"/>
    <property type="match status" value="1"/>
</dbReference>
<comment type="subcellular location">
    <subcellularLocation>
        <location evidence="1">Cytoplasm</location>
    </subcellularLocation>
</comment>
<comment type="caution">
    <text evidence="13">The sequence shown here is derived from an EMBL/GenBank/DDBJ whole genome shotgun (WGS) entry which is preliminary data.</text>
</comment>
<evidence type="ECO:0000256" key="4">
    <source>
        <dbReference type="ARBA" id="ARBA00022490"/>
    </source>
</evidence>
<evidence type="ECO:0000256" key="2">
    <source>
        <dbReference type="ARBA" id="ARBA00007871"/>
    </source>
</evidence>
<dbReference type="InterPro" id="IPR022687">
    <property type="entry name" value="HTH_DTXR"/>
</dbReference>
<dbReference type="InterPro" id="IPR036421">
    <property type="entry name" value="Fe_dep_repressor_sf"/>
</dbReference>
<protein>
    <recommendedName>
        <fullName evidence="11">Manganese transport regulator</fullName>
    </recommendedName>
</protein>
<name>A0A645EE44_9ZZZZ</name>
<evidence type="ECO:0000313" key="13">
    <source>
        <dbReference type="EMBL" id="MPN00171.1"/>
    </source>
</evidence>
<dbReference type="InterPro" id="IPR036388">
    <property type="entry name" value="WH-like_DNA-bd_sf"/>
</dbReference>
<keyword evidence="10" id="KW-0464">Manganese</keyword>
<keyword evidence="6" id="KW-0805">Transcription regulation</keyword>
<evidence type="ECO:0000259" key="12">
    <source>
        <dbReference type="PROSITE" id="PS50944"/>
    </source>
</evidence>
<dbReference type="AlphaFoldDB" id="A0A645EE44"/>
<dbReference type="PANTHER" id="PTHR33238">
    <property type="entry name" value="IRON (METAL) DEPENDENT REPRESSOR, DTXR FAMILY"/>
    <property type="match status" value="1"/>
</dbReference>
<dbReference type="InterPro" id="IPR036390">
    <property type="entry name" value="WH_DNA-bd_sf"/>
</dbReference>
<reference evidence="13" key="1">
    <citation type="submission" date="2019-08" db="EMBL/GenBank/DDBJ databases">
        <authorList>
            <person name="Kucharzyk K."/>
            <person name="Murdoch R.W."/>
            <person name="Higgins S."/>
            <person name="Loffler F."/>
        </authorList>
    </citation>
    <scope>NUCLEOTIDE SEQUENCE</scope>
</reference>
<dbReference type="Gene3D" id="1.10.10.10">
    <property type="entry name" value="Winged helix-like DNA-binding domain superfamily/Winged helix DNA-binding domain"/>
    <property type="match status" value="1"/>
</dbReference>